<dbReference type="STRING" id="1302272.FC96_GL001607"/>
<sequence length="140" mass="15322">MIILADKTDLEKIVNGTAQIAVATLTKNGQAPDVRIVLGVYDKTSDQVLFMSSAQAEKVAEIAAHSQAAFATPQFGELGYARIRHAVVEQINPTPEQLDLYNNKYPENAKYAAHSDFFALRFKEAEVTVDGHTTVVKVTD</sequence>
<accession>A0A0R1HVA7</accession>
<name>A0A0R1HVA7_9LACO</name>
<dbReference type="SUPFAM" id="SSF50475">
    <property type="entry name" value="FMN-binding split barrel"/>
    <property type="match status" value="1"/>
</dbReference>
<dbReference type="Pfam" id="PF01243">
    <property type="entry name" value="PNPOx_N"/>
    <property type="match status" value="1"/>
</dbReference>
<keyword evidence="3" id="KW-1185">Reference proteome</keyword>
<evidence type="ECO:0000259" key="1">
    <source>
        <dbReference type="Pfam" id="PF01243"/>
    </source>
</evidence>
<dbReference type="Proteomes" id="UP000050911">
    <property type="component" value="Unassembled WGS sequence"/>
</dbReference>
<feature type="domain" description="Pyridoxamine 5'-phosphate oxidase N-terminal" evidence="1">
    <location>
        <begin position="12"/>
        <end position="124"/>
    </location>
</feature>
<dbReference type="EMBL" id="AZCX01000003">
    <property type="protein sequence ID" value="KRK48499.1"/>
    <property type="molecule type" value="Genomic_DNA"/>
</dbReference>
<comment type="caution">
    <text evidence="2">The sequence shown here is derived from an EMBL/GenBank/DDBJ whole genome shotgun (WGS) entry which is preliminary data.</text>
</comment>
<dbReference type="PATRIC" id="fig|1302272.5.peg.1623"/>
<proteinExistence type="predicted"/>
<dbReference type="Gene3D" id="2.30.110.10">
    <property type="entry name" value="Electron Transport, Fmn-binding Protein, Chain A"/>
    <property type="match status" value="1"/>
</dbReference>
<protein>
    <recommendedName>
        <fullName evidence="1">Pyridoxamine 5'-phosphate oxidase N-terminal domain-containing protein</fullName>
    </recommendedName>
</protein>
<dbReference type="InterPro" id="IPR012349">
    <property type="entry name" value="Split_barrel_FMN-bd"/>
</dbReference>
<evidence type="ECO:0000313" key="2">
    <source>
        <dbReference type="EMBL" id="KRK48499.1"/>
    </source>
</evidence>
<gene>
    <name evidence="2" type="ORF">FC96_GL001607</name>
</gene>
<organism evidence="2 3">
    <name type="scientific">Secundilactobacillus kimchicus JCM 15530</name>
    <dbReference type="NCBI Taxonomy" id="1302272"/>
    <lineage>
        <taxon>Bacteria</taxon>
        <taxon>Bacillati</taxon>
        <taxon>Bacillota</taxon>
        <taxon>Bacilli</taxon>
        <taxon>Lactobacillales</taxon>
        <taxon>Lactobacillaceae</taxon>
        <taxon>Secundilactobacillus</taxon>
    </lineage>
</organism>
<evidence type="ECO:0000313" key="3">
    <source>
        <dbReference type="Proteomes" id="UP000050911"/>
    </source>
</evidence>
<reference evidence="2 3" key="1">
    <citation type="journal article" date="2015" name="Genome Announc.">
        <title>Expanding the biotechnology potential of lactobacilli through comparative genomics of 213 strains and associated genera.</title>
        <authorList>
            <person name="Sun Z."/>
            <person name="Harris H.M."/>
            <person name="McCann A."/>
            <person name="Guo C."/>
            <person name="Argimon S."/>
            <person name="Zhang W."/>
            <person name="Yang X."/>
            <person name="Jeffery I.B."/>
            <person name="Cooney J.C."/>
            <person name="Kagawa T.F."/>
            <person name="Liu W."/>
            <person name="Song Y."/>
            <person name="Salvetti E."/>
            <person name="Wrobel A."/>
            <person name="Rasinkangas P."/>
            <person name="Parkhill J."/>
            <person name="Rea M.C."/>
            <person name="O'Sullivan O."/>
            <person name="Ritari J."/>
            <person name="Douillard F.P."/>
            <person name="Paul Ross R."/>
            <person name="Yang R."/>
            <person name="Briner A.E."/>
            <person name="Felis G.E."/>
            <person name="de Vos W.M."/>
            <person name="Barrangou R."/>
            <person name="Klaenhammer T.R."/>
            <person name="Caufield P.W."/>
            <person name="Cui Y."/>
            <person name="Zhang H."/>
            <person name="O'Toole P.W."/>
        </authorList>
    </citation>
    <scope>NUCLEOTIDE SEQUENCE [LARGE SCALE GENOMIC DNA]</scope>
    <source>
        <strain evidence="2 3">JCM 15530</strain>
    </source>
</reference>
<dbReference type="AlphaFoldDB" id="A0A0R1HVA7"/>
<dbReference type="InterPro" id="IPR011576">
    <property type="entry name" value="Pyridox_Oxase_N"/>
</dbReference>